<evidence type="ECO:0000259" key="3">
    <source>
        <dbReference type="SMART" id="SM00507"/>
    </source>
</evidence>
<keyword evidence="4" id="KW-0378">Hydrolase</keyword>
<gene>
    <name evidence="4" type="ORF">K8V15_09845</name>
</gene>
<name>A0A921ERS7_9ACTN</name>
<dbReference type="EMBL" id="DYZF01000249">
    <property type="protein sequence ID" value="HJE52255.1"/>
    <property type="molecule type" value="Genomic_DNA"/>
</dbReference>
<protein>
    <submittedName>
        <fullName evidence="4">HNH endonuclease</fullName>
    </submittedName>
</protein>
<dbReference type="InterPro" id="IPR003870">
    <property type="entry name" value="DUF222"/>
</dbReference>
<feature type="compositionally biased region" description="Basic and acidic residues" evidence="2">
    <location>
        <begin position="508"/>
        <end position="520"/>
    </location>
</feature>
<accession>A0A921ERS7</accession>
<dbReference type="GO" id="GO:0004519">
    <property type="term" value="F:endonuclease activity"/>
    <property type="evidence" value="ECO:0007669"/>
    <property type="project" value="UniProtKB-KW"/>
</dbReference>
<dbReference type="AlphaFoldDB" id="A0A921ERS7"/>
<evidence type="ECO:0000313" key="4">
    <source>
        <dbReference type="EMBL" id="HJE52255.1"/>
    </source>
</evidence>
<organism evidence="4 5">
    <name type="scientific">Tessaracoccus flavescens</name>
    <dbReference type="NCBI Taxonomy" id="399497"/>
    <lineage>
        <taxon>Bacteria</taxon>
        <taxon>Bacillati</taxon>
        <taxon>Actinomycetota</taxon>
        <taxon>Actinomycetes</taxon>
        <taxon>Propionibacteriales</taxon>
        <taxon>Propionibacteriaceae</taxon>
        <taxon>Tessaracoccus</taxon>
    </lineage>
</organism>
<comment type="similarity">
    <text evidence="1">Belongs to the Rv1128c/1148c/1588c/1702c/1945/3466 family.</text>
</comment>
<keyword evidence="4" id="KW-0255">Endonuclease</keyword>
<evidence type="ECO:0000313" key="5">
    <source>
        <dbReference type="Proteomes" id="UP000712713"/>
    </source>
</evidence>
<evidence type="ECO:0000256" key="2">
    <source>
        <dbReference type="SAM" id="MobiDB-lite"/>
    </source>
</evidence>
<dbReference type="InterPro" id="IPR003615">
    <property type="entry name" value="HNH_nuc"/>
</dbReference>
<feature type="domain" description="HNH nuclease" evidence="3">
    <location>
        <begin position="399"/>
        <end position="451"/>
    </location>
</feature>
<feature type="region of interest" description="Disordered" evidence="2">
    <location>
        <begin position="276"/>
        <end position="295"/>
    </location>
</feature>
<dbReference type="InterPro" id="IPR002711">
    <property type="entry name" value="HNH"/>
</dbReference>
<dbReference type="GO" id="GO:0003676">
    <property type="term" value="F:nucleic acid binding"/>
    <property type="evidence" value="ECO:0007669"/>
    <property type="project" value="InterPro"/>
</dbReference>
<reference evidence="4" key="1">
    <citation type="journal article" date="2021" name="PeerJ">
        <title>Extensive microbial diversity within the chicken gut microbiome revealed by metagenomics and culture.</title>
        <authorList>
            <person name="Gilroy R."/>
            <person name="Ravi A."/>
            <person name="Getino M."/>
            <person name="Pursley I."/>
            <person name="Horton D.L."/>
            <person name="Alikhan N.F."/>
            <person name="Baker D."/>
            <person name="Gharbi K."/>
            <person name="Hall N."/>
            <person name="Watson M."/>
            <person name="Adriaenssens E.M."/>
            <person name="Foster-Nyarko E."/>
            <person name="Jarju S."/>
            <person name="Secka A."/>
            <person name="Antonio M."/>
            <person name="Oren A."/>
            <person name="Chaudhuri R.R."/>
            <person name="La Ragione R."/>
            <person name="Hildebrand F."/>
            <person name="Pallen M.J."/>
        </authorList>
    </citation>
    <scope>NUCLEOTIDE SEQUENCE</scope>
    <source>
        <strain evidence="4">ChiGjej3B3-7470</strain>
    </source>
</reference>
<reference evidence="4" key="2">
    <citation type="submission" date="2021-09" db="EMBL/GenBank/DDBJ databases">
        <authorList>
            <person name="Gilroy R."/>
        </authorList>
    </citation>
    <scope>NUCLEOTIDE SEQUENCE</scope>
    <source>
        <strain evidence="4">ChiGjej3B3-7470</strain>
    </source>
</reference>
<sequence length="556" mass="59583">MSKSTMAEAPAGEILAAVRAGLLALTTAPLPAENGARLALIKELRSVAGQAQSLTSVWLAMAEEHRVAAREVGTNVTDWLVADGNADPKEAAGWLKAGQALLGNQELERAALAGEVTPEQGRAIGRALGELPDELTAEERTRATAVLIHDAESMTPRELGKRAAAVLEEVAPAKVPSREDEAAFLEAQRKRAVKRRRLSFFSEDGSMIINANIPVLEGEMFTTVLDAFVASGRAAGEDQRDYRDQGQRYADAFMELTRRFRPDEMFTTRTRLQMQGAQGRAVGDTGHSGTPGPARAGGTGGVVVSGMGASAHSPFDSGRGGKYVPAPGFAGDRPRINVILNEADLHARAEQAGVLPSGQKISAGELRQLCCDADLIPTVLGSESEILDVGRAERLVAPSMRRSLALRDQGCAFPKCDVEAYRCEAHHIQPWWDGGPTALNNLVLLCKHHHGVVEPPRFWTGPPPDKWQVRINPHTQQPEFHPPDGLRRRPGWVPGNANPNAHSGTAEPETRLGPDAKPKSDAVLMPDARPKTGAEPTPDDEQGPCGQPKPNTRVAL</sequence>
<dbReference type="Pfam" id="PF01844">
    <property type="entry name" value="HNH"/>
    <property type="match status" value="1"/>
</dbReference>
<dbReference type="Proteomes" id="UP000712713">
    <property type="component" value="Unassembled WGS sequence"/>
</dbReference>
<evidence type="ECO:0000256" key="1">
    <source>
        <dbReference type="ARBA" id="ARBA00023450"/>
    </source>
</evidence>
<dbReference type="GO" id="GO:0008270">
    <property type="term" value="F:zinc ion binding"/>
    <property type="evidence" value="ECO:0007669"/>
    <property type="project" value="InterPro"/>
</dbReference>
<dbReference type="Pfam" id="PF02720">
    <property type="entry name" value="DUF222"/>
    <property type="match status" value="1"/>
</dbReference>
<comment type="caution">
    <text evidence="4">The sequence shown here is derived from an EMBL/GenBank/DDBJ whole genome shotgun (WGS) entry which is preliminary data.</text>
</comment>
<keyword evidence="4" id="KW-0540">Nuclease</keyword>
<dbReference type="Gene3D" id="1.10.30.50">
    <property type="match status" value="1"/>
</dbReference>
<dbReference type="CDD" id="cd00085">
    <property type="entry name" value="HNHc"/>
    <property type="match status" value="1"/>
</dbReference>
<proteinExistence type="inferred from homology"/>
<feature type="region of interest" description="Disordered" evidence="2">
    <location>
        <begin position="457"/>
        <end position="556"/>
    </location>
</feature>
<dbReference type="SMART" id="SM00507">
    <property type="entry name" value="HNHc"/>
    <property type="match status" value="1"/>
</dbReference>